<dbReference type="AlphaFoldDB" id="A0A7V7UTS1"/>
<dbReference type="InterPro" id="IPR036465">
    <property type="entry name" value="vWFA_dom_sf"/>
</dbReference>
<feature type="region of interest" description="Disordered" evidence="1">
    <location>
        <begin position="26"/>
        <end position="67"/>
    </location>
</feature>
<feature type="chain" id="PRO_5039619556" evidence="2">
    <location>
        <begin position="20"/>
        <end position="462"/>
    </location>
</feature>
<evidence type="ECO:0000313" key="5">
    <source>
        <dbReference type="Proteomes" id="UP000441354"/>
    </source>
</evidence>
<dbReference type="PROSITE" id="PS50234">
    <property type="entry name" value="VWFA"/>
    <property type="match status" value="1"/>
</dbReference>
<evidence type="ECO:0000256" key="1">
    <source>
        <dbReference type="SAM" id="MobiDB-lite"/>
    </source>
</evidence>
<keyword evidence="2" id="KW-0732">Signal</keyword>
<dbReference type="SUPFAM" id="SSF53300">
    <property type="entry name" value="vWA-like"/>
    <property type="match status" value="1"/>
</dbReference>
<dbReference type="SMART" id="SM00327">
    <property type="entry name" value="VWA"/>
    <property type="match status" value="1"/>
</dbReference>
<dbReference type="Proteomes" id="UP000441354">
    <property type="component" value="Unassembled WGS sequence"/>
</dbReference>
<name>A0A7V7UTS1_9BACI</name>
<evidence type="ECO:0000259" key="3">
    <source>
        <dbReference type="PROSITE" id="PS50234"/>
    </source>
</evidence>
<keyword evidence="5" id="KW-1185">Reference proteome</keyword>
<proteinExistence type="predicted"/>
<sequence length="462" mass="52315">MKKLKIILFILIAPLLLLACNNDENSSNKENEITNNEQEVSSETSEVSETEDSEPVAEEDIEAEPLPSTYEELANQPVGELADFNPSNTEPEKTLEAFKDLPDISNNPSQTELDHYYRTLLSMVQDQFTGPEQLMRKLKFEALGDPEIEDTRYQLKEHLNVMIVLDASGSMAADAKGTPKMTAAKETITKFVQSLPEGAKVGLRVYGHEGSSSNEDKQLSCSSSDIVYQVNSYDQNTFNQALESIQPNGWTPTGLALKEAQNDLAQMSGENNTNIIYLVSDGVSTCEDNPVEAAKNLYNSNISPIINVIGFDVDAEGQNELIEIANETEGIYQKVNDQSELEKEFDRVKDLAETWQNWKDQSQTKLERKQVQNDLSIFSYITTEESTATYQRSDIDTILFNFKEEEKMDRDSYDYLKSKNKEFHDWVKKEIEDFKLQLEDLNNQSFSEALNALEEKYQTNAQ</sequence>
<evidence type="ECO:0000313" key="4">
    <source>
        <dbReference type="EMBL" id="KAB2330083.1"/>
    </source>
</evidence>
<feature type="domain" description="VWFA" evidence="3">
    <location>
        <begin position="160"/>
        <end position="348"/>
    </location>
</feature>
<dbReference type="Pfam" id="PF00092">
    <property type="entry name" value="VWA"/>
    <property type="match status" value="1"/>
</dbReference>
<dbReference type="OrthoDB" id="9783818at2"/>
<protein>
    <submittedName>
        <fullName evidence="4">VWA domain-containing protein</fullName>
    </submittedName>
</protein>
<comment type="caution">
    <text evidence="4">The sequence shown here is derived from an EMBL/GenBank/DDBJ whole genome shotgun (WGS) entry which is preliminary data.</text>
</comment>
<feature type="compositionally biased region" description="Acidic residues" evidence="1">
    <location>
        <begin position="46"/>
        <end position="63"/>
    </location>
</feature>
<gene>
    <name evidence="4" type="ORF">F7732_20075</name>
</gene>
<accession>A0A7V7UTS1</accession>
<dbReference type="InterPro" id="IPR002035">
    <property type="entry name" value="VWF_A"/>
</dbReference>
<dbReference type="RefSeq" id="WP_151575840.1">
    <property type="nucleotide sequence ID" value="NZ_WBOT01000009.1"/>
</dbReference>
<reference evidence="4 5" key="1">
    <citation type="journal article" date="2014" name="Arch. Microbiol.">
        <title>Bacillus mesophilum sp. nov., strain IITR-54T, a novel 4-chlorobiphenyl dechlorinating bacterium.</title>
        <authorList>
            <person name="Manickam N."/>
            <person name="Singh N.K."/>
            <person name="Bajaj A."/>
            <person name="Kumar R.M."/>
            <person name="Kaur G."/>
            <person name="Kaur N."/>
            <person name="Bala M."/>
            <person name="Kumar A."/>
            <person name="Mayilraj S."/>
        </authorList>
    </citation>
    <scope>NUCLEOTIDE SEQUENCE [LARGE SCALE GENOMIC DNA]</scope>
    <source>
        <strain evidence="4 5">IITR-54</strain>
    </source>
</reference>
<dbReference type="PROSITE" id="PS51257">
    <property type="entry name" value="PROKAR_LIPOPROTEIN"/>
    <property type="match status" value="1"/>
</dbReference>
<feature type="signal peptide" evidence="2">
    <location>
        <begin position="1"/>
        <end position="19"/>
    </location>
</feature>
<organism evidence="4 5">
    <name type="scientific">Bacillus mesophilum</name>
    <dbReference type="NCBI Taxonomy" id="1071718"/>
    <lineage>
        <taxon>Bacteria</taxon>
        <taxon>Bacillati</taxon>
        <taxon>Bacillota</taxon>
        <taxon>Bacilli</taxon>
        <taxon>Bacillales</taxon>
        <taxon>Bacillaceae</taxon>
        <taxon>Bacillus</taxon>
    </lineage>
</organism>
<dbReference type="EMBL" id="WBOT01000009">
    <property type="protein sequence ID" value="KAB2330083.1"/>
    <property type="molecule type" value="Genomic_DNA"/>
</dbReference>
<evidence type="ECO:0000256" key="2">
    <source>
        <dbReference type="SAM" id="SignalP"/>
    </source>
</evidence>
<dbReference type="Gene3D" id="3.40.50.410">
    <property type="entry name" value="von Willebrand factor, type A domain"/>
    <property type="match status" value="2"/>
</dbReference>